<dbReference type="FunFam" id="2.70.150.10:FF:000002">
    <property type="entry name" value="Copper-transporting ATPase 1, putative"/>
    <property type="match status" value="1"/>
</dbReference>
<dbReference type="Gene3D" id="3.40.1110.10">
    <property type="entry name" value="Calcium-transporting ATPase, cytoplasmic domain N"/>
    <property type="match status" value="1"/>
</dbReference>
<dbReference type="SUPFAM" id="SSF56784">
    <property type="entry name" value="HAD-like"/>
    <property type="match status" value="1"/>
</dbReference>
<dbReference type="InterPro" id="IPR023299">
    <property type="entry name" value="ATPase_P-typ_cyto_dom_N"/>
</dbReference>
<dbReference type="PRINTS" id="PR00119">
    <property type="entry name" value="CATATPASE"/>
</dbReference>
<protein>
    <submittedName>
        <fullName evidence="12">Cu2+-exporting ATPase</fullName>
    </submittedName>
</protein>
<feature type="transmembrane region" description="Helical" evidence="10">
    <location>
        <begin position="225"/>
        <end position="244"/>
    </location>
</feature>
<sequence length="810" mass="87681">MAIDNKKTFYLPLEGVHSEHCAMIVDKGLAQVQGIESHNVELNNERAKIVVADNAVPLKAIKTIKDLGYGVTTVKQSFPVLNMTCAGCAVSAESTVKAVEGVLGASVNFANATLSVEYLPNMTNPAALQKAVQDVGYDLLLEDESTQQEALDSLHEKKYKKLKSKTVWAIVLSLPVVVIGMFFMNMPYANEIMWLFSTPVVLWLGKDFFVNAWKQAKHRSANMDTLVALSTGIAYIFSMFNMLFPAFWHSKGLHPHVYFEAAAVIIAFILLGKLLEEKAKGNTSTAIKKLMGLQPKTVILILSDGTEKQVVIEDVQVDDIILVKPGEKIAVDGMVTEGSSYVDESMLSGEPVPVQKTGGEKVFAGTINQKGSFRFQATKVGKETMLAQIIRMVQDAQGSKAPVQKLVDKIAGVFVPVVIGLAVLAFVIWLVFDGSEGLVHGLLAAVTVLVIACPCALGLATPTAIMVGVGKGAEKGILIKDAESLELAKKVNAIILDKTGTITEGRPEVTGIQWFNDDDTHQNILLSIEKQSEHPLAEAVVNYFETFPRLQTLEKLKLSDFDSITGQGVKASHNDETYYAGNRVLLADKGISIDAKLQQQADEWSGLSKTVIWFSNSKEALAVLAISDKIKETSVEAIQTLKDMGIELYMLTGDNEATAKAIAEQTGIPHYQAEVLPQQKADFVKELHKKGKIVAMVGDGINDSTALATADVSIAMGKGSDIAMDVAKMTIISSDLNKIPEAIKLSKQTVATIRQNLFWAFIYNLIGIPIAAGILYPINGFLLNPMIAGAAMALSSVSVVSNSLRLKWKK</sequence>
<dbReference type="PANTHER" id="PTHR43520">
    <property type="entry name" value="ATP7, ISOFORM B"/>
    <property type="match status" value="1"/>
</dbReference>
<evidence type="ECO:0000256" key="9">
    <source>
        <dbReference type="ARBA" id="ARBA00023136"/>
    </source>
</evidence>
<keyword evidence="10" id="KW-1003">Cell membrane</keyword>
<gene>
    <name evidence="12" type="ORF">SAMN05660206_103346</name>
</gene>
<dbReference type="SFLD" id="SFLDG00002">
    <property type="entry name" value="C1.7:_P-type_atpase_like"/>
    <property type="match status" value="1"/>
</dbReference>
<dbReference type="NCBIfam" id="TIGR01525">
    <property type="entry name" value="ATPase-IB_hvy"/>
    <property type="match status" value="1"/>
</dbReference>
<dbReference type="NCBIfam" id="TIGR01511">
    <property type="entry name" value="ATPase-IB1_Cu"/>
    <property type="match status" value="1"/>
</dbReference>
<evidence type="ECO:0000313" key="12">
    <source>
        <dbReference type="EMBL" id="SFS62165.1"/>
    </source>
</evidence>
<feature type="domain" description="HMA" evidence="11">
    <location>
        <begin position="7"/>
        <end position="72"/>
    </location>
</feature>
<dbReference type="SUPFAM" id="SSF81665">
    <property type="entry name" value="Calcium ATPase, transmembrane domain M"/>
    <property type="match status" value="1"/>
</dbReference>
<proteinExistence type="inferred from homology"/>
<dbReference type="PROSITE" id="PS00154">
    <property type="entry name" value="ATPASE_E1_E2"/>
    <property type="match status" value="1"/>
</dbReference>
<dbReference type="SFLD" id="SFLDF00027">
    <property type="entry name" value="p-type_atpase"/>
    <property type="match status" value="1"/>
</dbReference>
<feature type="domain" description="HMA" evidence="11">
    <location>
        <begin position="74"/>
        <end position="140"/>
    </location>
</feature>
<evidence type="ECO:0000313" key="13">
    <source>
        <dbReference type="Proteomes" id="UP000198785"/>
    </source>
</evidence>
<feature type="transmembrane region" description="Helical" evidence="10">
    <location>
        <begin position="757"/>
        <end position="776"/>
    </location>
</feature>
<keyword evidence="5 10" id="KW-0547">Nucleotide-binding</keyword>
<keyword evidence="4 10" id="KW-0479">Metal-binding</keyword>
<dbReference type="EMBL" id="FOZZ01000003">
    <property type="protein sequence ID" value="SFS62165.1"/>
    <property type="molecule type" value="Genomic_DNA"/>
</dbReference>
<dbReference type="InterPro" id="IPR018303">
    <property type="entry name" value="ATPase_P-typ_P_site"/>
</dbReference>
<dbReference type="InterPro" id="IPR027256">
    <property type="entry name" value="P-typ_ATPase_IB"/>
</dbReference>
<evidence type="ECO:0000256" key="3">
    <source>
        <dbReference type="ARBA" id="ARBA00022692"/>
    </source>
</evidence>
<name>A0A1I6RBZ4_9SPHI</name>
<dbReference type="InterPro" id="IPR036163">
    <property type="entry name" value="HMA_dom_sf"/>
</dbReference>
<keyword evidence="8 10" id="KW-1133">Transmembrane helix</keyword>
<dbReference type="GO" id="GO:0005507">
    <property type="term" value="F:copper ion binding"/>
    <property type="evidence" value="ECO:0007669"/>
    <property type="project" value="TreeGrafter"/>
</dbReference>
<dbReference type="InterPro" id="IPR008250">
    <property type="entry name" value="ATPase_P-typ_transduc_dom_A_sf"/>
</dbReference>
<reference evidence="12 13" key="1">
    <citation type="submission" date="2016-10" db="EMBL/GenBank/DDBJ databases">
        <authorList>
            <person name="de Groot N.N."/>
        </authorList>
    </citation>
    <scope>NUCLEOTIDE SEQUENCE [LARGE SCALE GENOMIC DNA]</scope>
    <source>
        <strain evidence="12 13">DSM 22789</strain>
    </source>
</reference>
<dbReference type="CDD" id="cd02094">
    <property type="entry name" value="P-type_ATPase_Cu-like"/>
    <property type="match status" value="1"/>
</dbReference>
<evidence type="ECO:0000256" key="6">
    <source>
        <dbReference type="ARBA" id="ARBA00022840"/>
    </source>
</evidence>
<comment type="similarity">
    <text evidence="2 10">Belongs to the cation transport ATPase (P-type) (TC 3.A.3) family. Type IB subfamily.</text>
</comment>
<dbReference type="GO" id="GO:0012505">
    <property type="term" value="C:endomembrane system"/>
    <property type="evidence" value="ECO:0007669"/>
    <property type="project" value="UniProtKB-SubCell"/>
</dbReference>
<accession>A0A1I6RBZ4</accession>
<dbReference type="PROSITE" id="PS50846">
    <property type="entry name" value="HMA_2"/>
    <property type="match status" value="2"/>
</dbReference>
<feature type="transmembrane region" description="Helical" evidence="10">
    <location>
        <begin position="438"/>
        <end position="461"/>
    </location>
</feature>
<feature type="transmembrane region" description="Helical" evidence="10">
    <location>
        <begin position="256"/>
        <end position="275"/>
    </location>
</feature>
<keyword evidence="3 10" id="KW-0812">Transmembrane</keyword>
<dbReference type="Gene3D" id="2.70.150.10">
    <property type="entry name" value="Calcium-transporting ATPase, cytoplasmic transduction domain A"/>
    <property type="match status" value="1"/>
</dbReference>
<feature type="transmembrane region" description="Helical" evidence="10">
    <location>
        <begin position="192"/>
        <end position="213"/>
    </location>
</feature>
<dbReference type="CDD" id="cd00371">
    <property type="entry name" value="HMA"/>
    <property type="match status" value="2"/>
</dbReference>
<keyword evidence="7" id="KW-1278">Translocase</keyword>
<feature type="transmembrane region" description="Helical" evidence="10">
    <location>
        <begin position="410"/>
        <end position="432"/>
    </location>
</feature>
<evidence type="ECO:0000256" key="4">
    <source>
        <dbReference type="ARBA" id="ARBA00022723"/>
    </source>
</evidence>
<dbReference type="OrthoDB" id="9770315at2"/>
<dbReference type="PRINTS" id="PR00943">
    <property type="entry name" value="CUATPASE"/>
</dbReference>
<dbReference type="PANTHER" id="PTHR43520:SF8">
    <property type="entry name" value="P-TYPE CU(+) TRANSPORTER"/>
    <property type="match status" value="1"/>
</dbReference>
<evidence type="ECO:0000256" key="7">
    <source>
        <dbReference type="ARBA" id="ARBA00022967"/>
    </source>
</evidence>
<keyword evidence="13" id="KW-1185">Reference proteome</keyword>
<evidence type="ECO:0000256" key="2">
    <source>
        <dbReference type="ARBA" id="ARBA00006024"/>
    </source>
</evidence>
<dbReference type="InterPro" id="IPR059000">
    <property type="entry name" value="ATPase_P-type_domA"/>
</dbReference>
<dbReference type="AlphaFoldDB" id="A0A1I6RBZ4"/>
<dbReference type="Proteomes" id="UP000198785">
    <property type="component" value="Unassembled WGS sequence"/>
</dbReference>
<dbReference type="Gene3D" id="3.40.50.1000">
    <property type="entry name" value="HAD superfamily/HAD-like"/>
    <property type="match status" value="1"/>
</dbReference>
<feature type="transmembrane region" description="Helical" evidence="10">
    <location>
        <begin position="167"/>
        <end position="186"/>
    </location>
</feature>
<evidence type="ECO:0000259" key="11">
    <source>
        <dbReference type="PROSITE" id="PS50846"/>
    </source>
</evidence>
<organism evidence="12 13">
    <name type="scientific">Sphingobacterium wenxiniae</name>
    <dbReference type="NCBI Taxonomy" id="683125"/>
    <lineage>
        <taxon>Bacteria</taxon>
        <taxon>Pseudomonadati</taxon>
        <taxon>Bacteroidota</taxon>
        <taxon>Sphingobacteriia</taxon>
        <taxon>Sphingobacteriales</taxon>
        <taxon>Sphingobacteriaceae</taxon>
        <taxon>Sphingobacterium</taxon>
    </lineage>
</organism>
<evidence type="ECO:0000256" key="10">
    <source>
        <dbReference type="RuleBase" id="RU362081"/>
    </source>
</evidence>
<dbReference type="NCBIfam" id="TIGR01494">
    <property type="entry name" value="ATPase_P-type"/>
    <property type="match status" value="1"/>
</dbReference>
<dbReference type="SUPFAM" id="SSF81653">
    <property type="entry name" value="Calcium ATPase, transduction domain A"/>
    <property type="match status" value="1"/>
</dbReference>
<evidence type="ECO:0000256" key="5">
    <source>
        <dbReference type="ARBA" id="ARBA00022741"/>
    </source>
</evidence>
<dbReference type="InterPro" id="IPR023214">
    <property type="entry name" value="HAD_sf"/>
</dbReference>
<dbReference type="InterPro" id="IPR044492">
    <property type="entry name" value="P_typ_ATPase_HD_dom"/>
</dbReference>
<comment type="subcellular location">
    <subcellularLocation>
        <location evidence="10">Cell membrane</location>
    </subcellularLocation>
    <subcellularLocation>
        <location evidence="1">Endomembrane system</location>
        <topology evidence="1">Multi-pass membrane protein</topology>
    </subcellularLocation>
</comment>
<dbReference type="Gene3D" id="3.30.70.100">
    <property type="match status" value="2"/>
</dbReference>
<dbReference type="InterPro" id="IPR006121">
    <property type="entry name" value="HMA_dom"/>
</dbReference>
<evidence type="ECO:0000256" key="1">
    <source>
        <dbReference type="ARBA" id="ARBA00004127"/>
    </source>
</evidence>
<dbReference type="Pfam" id="PF00702">
    <property type="entry name" value="Hydrolase"/>
    <property type="match status" value="1"/>
</dbReference>
<dbReference type="GO" id="GO:0005524">
    <property type="term" value="F:ATP binding"/>
    <property type="evidence" value="ECO:0007669"/>
    <property type="project" value="UniProtKB-UniRule"/>
</dbReference>
<dbReference type="GO" id="GO:0005886">
    <property type="term" value="C:plasma membrane"/>
    <property type="evidence" value="ECO:0007669"/>
    <property type="project" value="UniProtKB-SubCell"/>
</dbReference>
<dbReference type="SFLD" id="SFLDS00003">
    <property type="entry name" value="Haloacid_Dehalogenase"/>
    <property type="match status" value="1"/>
</dbReference>
<dbReference type="InterPro" id="IPR036412">
    <property type="entry name" value="HAD-like_sf"/>
</dbReference>
<dbReference type="GO" id="GO:0055070">
    <property type="term" value="P:copper ion homeostasis"/>
    <property type="evidence" value="ECO:0007669"/>
    <property type="project" value="TreeGrafter"/>
</dbReference>
<dbReference type="InterPro" id="IPR023298">
    <property type="entry name" value="ATPase_P-typ_TM_dom_sf"/>
</dbReference>
<keyword evidence="9 10" id="KW-0472">Membrane</keyword>
<dbReference type="Pfam" id="PF00403">
    <property type="entry name" value="HMA"/>
    <property type="match status" value="2"/>
</dbReference>
<dbReference type="InterPro" id="IPR001757">
    <property type="entry name" value="P_typ_ATPase"/>
</dbReference>
<dbReference type="STRING" id="683125.SAMN05660206_103346"/>
<dbReference type="RefSeq" id="WP_093364567.1">
    <property type="nucleotide sequence ID" value="NZ_FOZZ01000003.1"/>
</dbReference>
<evidence type="ECO:0000256" key="8">
    <source>
        <dbReference type="ARBA" id="ARBA00022989"/>
    </source>
</evidence>
<keyword evidence="6 10" id="KW-0067">ATP-binding</keyword>
<feature type="transmembrane region" description="Helical" evidence="10">
    <location>
        <begin position="782"/>
        <end position="804"/>
    </location>
</feature>
<dbReference type="GO" id="GO:0016887">
    <property type="term" value="F:ATP hydrolysis activity"/>
    <property type="evidence" value="ECO:0007669"/>
    <property type="project" value="InterPro"/>
</dbReference>
<dbReference type="Pfam" id="PF00122">
    <property type="entry name" value="E1-E2_ATPase"/>
    <property type="match status" value="1"/>
</dbReference>
<dbReference type="GO" id="GO:0043682">
    <property type="term" value="F:P-type divalent copper transporter activity"/>
    <property type="evidence" value="ECO:0007669"/>
    <property type="project" value="TreeGrafter"/>
</dbReference>
<dbReference type="SUPFAM" id="SSF55008">
    <property type="entry name" value="HMA, heavy metal-associated domain"/>
    <property type="match status" value="2"/>
</dbReference>